<comment type="similarity">
    <text evidence="1 3">Belongs to the short-chain dehydrogenases/reductases (SDR) family.</text>
</comment>
<dbReference type="Pfam" id="PF00106">
    <property type="entry name" value="adh_short"/>
    <property type="match status" value="1"/>
</dbReference>
<dbReference type="SUPFAM" id="SSF51735">
    <property type="entry name" value="NAD(P)-binding Rossmann-fold domains"/>
    <property type="match status" value="1"/>
</dbReference>
<comment type="caution">
    <text evidence="4">The sequence shown here is derived from an EMBL/GenBank/DDBJ whole genome shotgun (WGS) entry which is preliminary data.</text>
</comment>
<reference evidence="4 5" key="1">
    <citation type="submission" date="2020-12" db="EMBL/GenBank/DDBJ databases">
        <title>Comparative genome analysis of fungal antagonists Marinomonas ostreistagni 398 and M. spartinae 468.</title>
        <authorList>
            <person name="Fields J.L."/>
            <person name="Mavrodi O.V."/>
            <person name="Biber P.D."/>
            <person name="Indest K.J."/>
            <person name="Mavrodi D.V."/>
        </authorList>
    </citation>
    <scope>NUCLEOTIDE SEQUENCE [LARGE SCALE GENOMIC DNA]</scope>
    <source>
        <strain evidence="4 5">USM7</strain>
    </source>
</reference>
<protein>
    <submittedName>
        <fullName evidence="4">SDR family oxidoreductase</fullName>
    </submittedName>
</protein>
<keyword evidence="2" id="KW-0560">Oxidoreductase</keyword>
<dbReference type="InterPro" id="IPR036291">
    <property type="entry name" value="NAD(P)-bd_dom_sf"/>
</dbReference>
<keyword evidence="5" id="KW-1185">Reference proteome</keyword>
<gene>
    <name evidence="4" type="ORF">JHD44_14295</name>
</gene>
<dbReference type="PRINTS" id="PR00081">
    <property type="entry name" value="GDHRDH"/>
</dbReference>
<dbReference type="EMBL" id="JAEMUH010000014">
    <property type="protein sequence ID" value="MBJ7551855.1"/>
    <property type="molecule type" value="Genomic_DNA"/>
</dbReference>
<dbReference type="PRINTS" id="PR00080">
    <property type="entry name" value="SDRFAMILY"/>
</dbReference>
<dbReference type="RefSeq" id="WP_199463447.1">
    <property type="nucleotide sequence ID" value="NZ_JAEMUH010000014.1"/>
</dbReference>
<proteinExistence type="inferred from homology"/>
<organism evidence="4 5">
    <name type="scientific">Marinomonas ostreistagni</name>
    <dbReference type="NCBI Taxonomy" id="359209"/>
    <lineage>
        <taxon>Bacteria</taxon>
        <taxon>Pseudomonadati</taxon>
        <taxon>Pseudomonadota</taxon>
        <taxon>Gammaproteobacteria</taxon>
        <taxon>Oceanospirillales</taxon>
        <taxon>Oceanospirillaceae</taxon>
        <taxon>Marinomonas</taxon>
    </lineage>
</organism>
<evidence type="ECO:0000256" key="2">
    <source>
        <dbReference type="ARBA" id="ARBA00023002"/>
    </source>
</evidence>
<dbReference type="Proteomes" id="UP000598488">
    <property type="component" value="Unassembled WGS sequence"/>
</dbReference>
<dbReference type="PIRSF" id="PIRSF000126">
    <property type="entry name" value="11-beta-HSD1"/>
    <property type="match status" value="1"/>
</dbReference>
<name>A0ABS0ZDV3_9GAMM</name>
<evidence type="ECO:0000256" key="1">
    <source>
        <dbReference type="ARBA" id="ARBA00006484"/>
    </source>
</evidence>
<evidence type="ECO:0000256" key="3">
    <source>
        <dbReference type="RuleBase" id="RU000363"/>
    </source>
</evidence>
<evidence type="ECO:0000313" key="5">
    <source>
        <dbReference type="Proteomes" id="UP000598488"/>
    </source>
</evidence>
<dbReference type="PANTHER" id="PTHR42901:SF1">
    <property type="entry name" value="ALCOHOL DEHYDROGENASE"/>
    <property type="match status" value="1"/>
</dbReference>
<accession>A0ABS0ZDV3</accession>
<evidence type="ECO:0000313" key="4">
    <source>
        <dbReference type="EMBL" id="MBJ7551855.1"/>
    </source>
</evidence>
<dbReference type="InterPro" id="IPR002347">
    <property type="entry name" value="SDR_fam"/>
</dbReference>
<dbReference type="Gene3D" id="3.40.50.720">
    <property type="entry name" value="NAD(P)-binding Rossmann-like Domain"/>
    <property type="match status" value="1"/>
</dbReference>
<dbReference type="PANTHER" id="PTHR42901">
    <property type="entry name" value="ALCOHOL DEHYDROGENASE"/>
    <property type="match status" value="1"/>
</dbReference>
<sequence>MTNTALITGASSGIGLELAKIHASKGGNLILVARSESKLNDLKSELENQYGIQVTVIALDLSQPSSAQALFEQTEARSLQVDTLINNAGFGGHGKFHQRSLADEQAMMQVNMVTLTNLTHFYLKGMVERKQGKILNVSSTASFVPGPLQAVYYATKSYVTSFSQAVAEEVKDNGVTVTALCPGFVATGFVEAGNLEGVDAWENAKTPSSVAECGYNAMEKGELVAFNEPSLKFMLNWVIPFLPRKLVLKISRQTMEKSTK</sequence>